<comment type="caution">
    <text evidence="1">The sequence shown here is derived from an EMBL/GenBank/DDBJ whole genome shotgun (WGS) entry which is preliminary data.</text>
</comment>
<proteinExistence type="predicted"/>
<accession>A0A1Z9Z327</accession>
<organism evidence="1 2">
    <name type="scientific">Acinetobacter populi</name>
    <dbReference type="NCBI Taxonomy" id="1582270"/>
    <lineage>
        <taxon>Bacteria</taxon>
        <taxon>Pseudomonadati</taxon>
        <taxon>Pseudomonadota</taxon>
        <taxon>Gammaproteobacteria</taxon>
        <taxon>Moraxellales</taxon>
        <taxon>Moraxellaceae</taxon>
        <taxon>Acinetobacter</taxon>
    </lineage>
</organism>
<evidence type="ECO:0000313" key="2">
    <source>
        <dbReference type="Proteomes" id="UP000196536"/>
    </source>
</evidence>
<reference evidence="1 2" key="1">
    <citation type="submission" date="2017-05" db="EMBL/GenBank/DDBJ databases">
        <title>Acinetobacter populi ANC 5415 (= PBJ7), whole genome shotgun sequencing project.</title>
        <authorList>
            <person name="Nemec A."/>
            <person name="Radolfova-Krizova L."/>
        </authorList>
    </citation>
    <scope>NUCLEOTIDE SEQUENCE [LARGE SCALE GENOMIC DNA]</scope>
    <source>
        <strain evidence="1 2">PBJ7</strain>
    </source>
</reference>
<keyword evidence="2" id="KW-1185">Reference proteome</keyword>
<evidence type="ECO:0000313" key="1">
    <source>
        <dbReference type="EMBL" id="OUY08860.1"/>
    </source>
</evidence>
<protein>
    <submittedName>
        <fullName evidence="1">Uncharacterized protein</fullName>
    </submittedName>
</protein>
<dbReference type="AlphaFoldDB" id="A0A1Z9Z327"/>
<gene>
    <name evidence="1" type="ORF">CAP51_04395</name>
</gene>
<dbReference type="EMBL" id="NEXX01000001">
    <property type="protein sequence ID" value="OUY08860.1"/>
    <property type="molecule type" value="Genomic_DNA"/>
</dbReference>
<sequence length="238" mass="27171">MNKLILQLGITLILSTLLLCSGCATLYLNARYPVTNLEKNYQTIDSDELIAVAHPVQLNQLVTAIFIGKKYHYQSIQGHHQLNNIIQTLTDEERLISADPLNFILYPDHQSFKTRINFIHPIPISQLTTDKKKQLLTLGFNTTSNHDAGQSDEQYMTAQIDIMGYIHSAELTQPIQHYLEQSIPIKIQYETEKRTFKNQNLLKQIVLTPLAIGYDVITFPITLGTLYEISRQKNTTSQ</sequence>
<name>A0A1Z9Z327_9GAMM</name>
<dbReference type="RefSeq" id="WP_087619515.1">
    <property type="nucleotide sequence ID" value="NZ_NEXX01000001.1"/>
</dbReference>
<dbReference type="Proteomes" id="UP000196536">
    <property type="component" value="Unassembled WGS sequence"/>
</dbReference>